<protein>
    <submittedName>
        <fullName evidence="3">Retinol dehydrogenase 13</fullName>
    </submittedName>
</protein>
<keyword evidence="1" id="KW-0560">Oxidoreductase</keyword>
<dbReference type="Pfam" id="PF00106">
    <property type="entry name" value="adh_short"/>
    <property type="match status" value="1"/>
</dbReference>
<organism evidence="3 4">
    <name type="scientific">Zancudomyces culisetae</name>
    <name type="common">Gut fungus</name>
    <name type="synonym">Smittium culisetae</name>
    <dbReference type="NCBI Taxonomy" id="1213189"/>
    <lineage>
        <taxon>Eukaryota</taxon>
        <taxon>Fungi</taxon>
        <taxon>Fungi incertae sedis</taxon>
        <taxon>Zoopagomycota</taxon>
        <taxon>Kickxellomycotina</taxon>
        <taxon>Harpellomycetes</taxon>
        <taxon>Harpellales</taxon>
        <taxon>Legeriomycetaceae</taxon>
        <taxon>Zancudomyces</taxon>
    </lineage>
</organism>
<dbReference type="OrthoDB" id="191139at2759"/>
<evidence type="ECO:0000256" key="1">
    <source>
        <dbReference type="ARBA" id="ARBA00023002"/>
    </source>
</evidence>
<dbReference type="Gene3D" id="3.40.50.720">
    <property type="entry name" value="NAD(P)-binding Rossmann-like Domain"/>
    <property type="match status" value="1"/>
</dbReference>
<dbReference type="CDD" id="cd05327">
    <property type="entry name" value="retinol-DH_like_SDR_c_like"/>
    <property type="match status" value="1"/>
</dbReference>
<sequence length="355" mass="39387">MPILESGTNCLKGGVYKAFNKIGLEKFYFPVSILTEFGYTLLSKLNFGSNATPYKLNSYISDFKTNIKLAERENDQLLAVVTGANSGVGYETAKSLAYAGYVVIMACRNKELTEKAISDLKTETGLDSFKFMELNLASFKSIRKFLESFKAQYTKLDLLINNAGVMMCPYMTTEDGLELQFGTNHVGHFILTNGLLNEIKAAKRARILCLSSIAQFTGVYDKSLVLESSKYDKVVNYGISKLANAMFARELSKRLEGTGVTVNSLHPGAVDTNLNRHLGITAYSIGRKFLTLFLLSPAAGSLTSVKLALSSEYEGVTGKYFEHEHEMVPKIEVDNPELCKDLWDFTEELIATYDK</sequence>
<proteinExistence type="predicted"/>
<dbReference type="SUPFAM" id="SSF51735">
    <property type="entry name" value="NAD(P)-binding Rossmann-fold domains"/>
    <property type="match status" value="1"/>
</dbReference>
<dbReference type="AlphaFoldDB" id="A0A1R1PH85"/>
<dbReference type="PRINTS" id="PR00081">
    <property type="entry name" value="GDHRDH"/>
</dbReference>
<evidence type="ECO:0000313" key="4">
    <source>
        <dbReference type="Proteomes" id="UP000188320"/>
    </source>
</evidence>
<evidence type="ECO:0000313" key="2">
    <source>
        <dbReference type="EMBL" id="OMH78901.1"/>
    </source>
</evidence>
<dbReference type="PANTHER" id="PTHR43157:SF31">
    <property type="entry name" value="PHOSPHATIDYLINOSITOL-GLYCAN BIOSYNTHESIS CLASS F PROTEIN"/>
    <property type="match status" value="1"/>
</dbReference>
<accession>A0A1R1PH85</accession>
<dbReference type="InterPro" id="IPR036291">
    <property type="entry name" value="NAD(P)-bd_dom_sf"/>
</dbReference>
<comment type="caution">
    <text evidence="3">The sequence shown here is derived from an EMBL/GenBank/DDBJ whole genome shotgun (WGS) entry which is preliminary data.</text>
</comment>
<dbReference type="GO" id="GO:0016491">
    <property type="term" value="F:oxidoreductase activity"/>
    <property type="evidence" value="ECO:0007669"/>
    <property type="project" value="UniProtKB-KW"/>
</dbReference>
<reference evidence="4" key="2">
    <citation type="submission" date="2017-01" db="EMBL/GenBank/DDBJ databases">
        <authorList>
            <person name="Wang Y."/>
            <person name="White M."/>
            <person name="Kvist S."/>
            <person name="Moncalvo J.-M."/>
        </authorList>
    </citation>
    <scope>NUCLEOTIDE SEQUENCE [LARGE SCALE GENOMIC DNA]</scope>
    <source>
        <strain evidence="4">COL-18-3</strain>
    </source>
</reference>
<dbReference type="Proteomes" id="UP000188320">
    <property type="component" value="Unassembled WGS sequence"/>
</dbReference>
<dbReference type="EMBL" id="LSSK01001231">
    <property type="protein sequence ID" value="OMH80308.1"/>
    <property type="molecule type" value="Genomic_DNA"/>
</dbReference>
<evidence type="ECO:0000313" key="3">
    <source>
        <dbReference type="EMBL" id="OMH80308.1"/>
    </source>
</evidence>
<reference evidence="3" key="1">
    <citation type="submission" date="2017-01" db="EMBL/GenBank/DDBJ databases">
        <authorList>
            <person name="Mah S.A."/>
            <person name="Swanson W.J."/>
            <person name="Moy G.W."/>
            <person name="Vacquier V.D."/>
        </authorList>
    </citation>
    <scope>NUCLEOTIDE SEQUENCE [LARGE SCALE GENOMIC DNA]</scope>
    <source>
        <strain evidence="3">COL-18-3</strain>
    </source>
</reference>
<keyword evidence="4" id="KW-1185">Reference proteome</keyword>
<name>A0A1R1PH85_ZANCU</name>
<dbReference type="PANTHER" id="PTHR43157">
    <property type="entry name" value="PHOSPHATIDYLINOSITOL-GLYCAN BIOSYNTHESIS CLASS F PROTEIN-RELATED"/>
    <property type="match status" value="1"/>
</dbReference>
<dbReference type="EMBL" id="LSSK01001735">
    <property type="protein sequence ID" value="OMH78901.1"/>
    <property type="molecule type" value="Genomic_DNA"/>
</dbReference>
<dbReference type="InterPro" id="IPR002347">
    <property type="entry name" value="SDR_fam"/>
</dbReference>
<gene>
    <name evidence="3" type="ORF">AX774_g6271</name>
    <name evidence="2" type="ORF">AX774_g7698</name>
</gene>